<dbReference type="InterPro" id="IPR053177">
    <property type="entry name" value="ADP-glucose_phosphorylase"/>
</dbReference>
<comment type="caution">
    <text evidence="6">The sequence shown here is derived from an EMBL/GenBank/DDBJ whole genome shotgun (WGS) entry which is preliminary data.</text>
</comment>
<keyword evidence="1" id="KW-0808">Transferase</keyword>
<evidence type="ECO:0000256" key="3">
    <source>
        <dbReference type="ARBA" id="ARBA00023277"/>
    </source>
</evidence>
<dbReference type="PANTHER" id="PTHR42763:SF2">
    <property type="entry name" value="ADP-GLUCOSE PHOSPHORYLASE"/>
    <property type="match status" value="1"/>
</dbReference>
<name>A0A1G2LX29_9BACT</name>
<organism evidence="6 7">
    <name type="scientific">Candidatus Tagabacteria bacterium RIFCSPLOWO2_01_FULL_42_9</name>
    <dbReference type="NCBI Taxonomy" id="1802296"/>
    <lineage>
        <taxon>Bacteria</taxon>
        <taxon>Candidatus Tagaibacteriota</taxon>
    </lineage>
</organism>
<evidence type="ECO:0000313" key="7">
    <source>
        <dbReference type="Proteomes" id="UP000178116"/>
    </source>
</evidence>
<dbReference type="PANTHER" id="PTHR42763">
    <property type="entry name" value="ADP-GLUCOSE PHOSPHORYLASE"/>
    <property type="match status" value="1"/>
</dbReference>
<proteinExistence type="predicted"/>
<dbReference type="GO" id="GO:0008108">
    <property type="term" value="F:UDP-glucose:hexose-1-phosphate uridylyltransferase activity"/>
    <property type="evidence" value="ECO:0007669"/>
    <property type="project" value="InterPro"/>
</dbReference>
<dbReference type="SUPFAM" id="SSF54197">
    <property type="entry name" value="HIT-like"/>
    <property type="match status" value="2"/>
</dbReference>
<feature type="active site" description="Tele-UMP-histidine intermediate" evidence="4">
    <location>
        <position position="187"/>
    </location>
</feature>
<reference evidence="6 7" key="1">
    <citation type="journal article" date="2016" name="Nat. Commun.">
        <title>Thousands of microbial genomes shed light on interconnected biogeochemical processes in an aquifer system.</title>
        <authorList>
            <person name="Anantharaman K."/>
            <person name="Brown C.T."/>
            <person name="Hug L.A."/>
            <person name="Sharon I."/>
            <person name="Castelle C.J."/>
            <person name="Probst A.J."/>
            <person name="Thomas B.C."/>
            <person name="Singh A."/>
            <person name="Wilkins M.J."/>
            <person name="Karaoz U."/>
            <person name="Brodie E.L."/>
            <person name="Williams K.H."/>
            <person name="Hubbard S.S."/>
            <person name="Banfield J.F."/>
        </authorList>
    </citation>
    <scope>NUCLEOTIDE SEQUENCE [LARGE SCALE GENOMIC DNA]</scope>
</reference>
<dbReference type="InterPro" id="IPR036265">
    <property type="entry name" value="HIT-like_sf"/>
</dbReference>
<dbReference type="Gene3D" id="3.30.428.10">
    <property type="entry name" value="HIT-like"/>
    <property type="match status" value="2"/>
</dbReference>
<dbReference type="PIRSF" id="PIRSF000808">
    <property type="entry name" value="GalT"/>
    <property type="match status" value="1"/>
</dbReference>
<dbReference type="Pfam" id="PF01087">
    <property type="entry name" value="GalP_UDP_transf"/>
    <property type="match status" value="1"/>
</dbReference>
<dbReference type="GO" id="GO:0008270">
    <property type="term" value="F:zinc ion binding"/>
    <property type="evidence" value="ECO:0007669"/>
    <property type="project" value="InterPro"/>
</dbReference>
<evidence type="ECO:0000259" key="5">
    <source>
        <dbReference type="Pfam" id="PF01087"/>
    </source>
</evidence>
<gene>
    <name evidence="6" type="ORF">A3A10_00170</name>
</gene>
<dbReference type="GO" id="GO:0006012">
    <property type="term" value="P:galactose metabolic process"/>
    <property type="evidence" value="ECO:0007669"/>
    <property type="project" value="InterPro"/>
</dbReference>
<keyword evidence="2" id="KW-0548">Nucleotidyltransferase</keyword>
<accession>A0A1G2LX29</accession>
<dbReference type="InterPro" id="IPR001937">
    <property type="entry name" value="GalP_UDPtransf1"/>
</dbReference>
<dbReference type="AlphaFoldDB" id="A0A1G2LX29"/>
<sequence>MALDAKRQPPEFRKDLVSGDWILIAPQRRKRPEFFQEKPKKSAKSVRQAKDIEICPFEDPQKSGNPFPILWYPRPKTPREKKNDLSSWFVQVIPNKYPLLSLPLNPKHPSVKFLGPQQILKGIGFHEVIITRDHFKTIDKMTIEEAELLLHVYQKRYQTLANEPSVHYILIFHNQGRLAGASLPHPHSQLIAIPVVDLDLSGSLTGSQEYHKQYGRCLHCVLLEWDLKQDQRIIYQNEHFVTLTPFTPKVSYETRIYPVGHNAHFDTISDEERLSLADSLRDALRRIAQALGNPDYNFFIHSAPPATEEYNDSYHWHLEIMPRVSGWAGLELGAGIEVVVVSPEEAAENLRKAIKK</sequence>
<keyword evidence="3" id="KW-0119">Carbohydrate metabolism</keyword>
<evidence type="ECO:0000256" key="2">
    <source>
        <dbReference type="ARBA" id="ARBA00022695"/>
    </source>
</evidence>
<protein>
    <recommendedName>
        <fullName evidence="5">Galactose-1-phosphate uridyl transferase N-terminal domain-containing protein</fullName>
    </recommendedName>
</protein>
<evidence type="ECO:0000313" key="6">
    <source>
        <dbReference type="EMBL" id="OHA16113.1"/>
    </source>
</evidence>
<evidence type="ECO:0000256" key="1">
    <source>
        <dbReference type="ARBA" id="ARBA00022679"/>
    </source>
</evidence>
<evidence type="ECO:0000256" key="4">
    <source>
        <dbReference type="PIRSR" id="PIRSR000808-1"/>
    </source>
</evidence>
<dbReference type="InterPro" id="IPR005849">
    <property type="entry name" value="GalP_Utransf_N"/>
</dbReference>
<feature type="domain" description="Galactose-1-phosphate uridyl transferase N-terminal" evidence="5">
    <location>
        <begin position="12"/>
        <end position="191"/>
    </location>
</feature>
<dbReference type="Proteomes" id="UP000178116">
    <property type="component" value="Unassembled WGS sequence"/>
</dbReference>
<dbReference type="EMBL" id="MHRA01000002">
    <property type="protein sequence ID" value="OHA16113.1"/>
    <property type="molecule type" value="Genomic_DNA"/>
</dbReference>